<dbReference type="EMBL" id="PXNP01000090">
    <property type="protein sequence ID" value="PSF05913.1"/>
    <property type="molecule type" value="Genomic_DNA"/>
</dbReference>
<protein>
    <submittedName>
        <fullName evidence="1">Uncharacterized protein</fullName>
    </submittedName>
</protein>
<evidence type="ECO:0000313" key="1">
    <source>
        <dbReference type="EMBL" id="PSF05913.1"/>
    </source>
</evidence>
<evidence type="ECO:0000313" key="2">
    <source>
        <dbReference type="Proteomes" id="UP000239866"/>
    </source>
</evidence>
<dbReference type="RefSeq" id="WP_106763155.1">
    <property type="nucleotide sequence ID" value="NZ_PXNP01000090.1"/>
</dbReference>
<name>A0A2T1K838_9GAMM</name>
<dbReference type="AlphaFoldDB" id="A0A2T1K838"/>
<dbReference type="OrthoDB" id="5879449at2"/>
<dbReference type="InterPro" id="IPR054205">
    <property type="entry name" value="DUF6911"/>
</dbReference>
<dbReference type="Proteomes" id="UP000239866">
    <property type="component" value="Unassembled WGS sequence"/>
</dbReference>
<gene>
    <name evidence="1" type="ORF">C7H09_12435</name>
</gene>
<reference evidence="1 2" key="1">
    <citation type="submission" date="2018-03" db="EMBL/GenBank/DDBJ databases">
        <title>Marinobacter brunus sp. nov., a marine bacterium of Gamma-proteobacteria isolated from the surface seawater of the South China Sea.</title>
        <authorList>
            <person name="Cheng H."/>
            <person name="Wu Y.-H."/>
            <person name="Xamxidin M."/>
            <person name="Xu X.-W."/>
        </authorList>
    </citation>
    <scope>NUCLEOTIDE SEQUENCE [LARGE SCALE GENOMIC DNA]</scope>
    <source>
        <strain evidence="1 2">NH169-3</strain>
    </source>
</reference>
<dbReference type="Pfam" id="PF21852">
    <property type="entry name" value="DUF6911"/>
    <property type="match status" value="1"/>
</dbReference>
<sequence>MFSFSWVIGSGDGAQGGSTDDVQIEKVLDKVELILDRSGSVTLDVIDGGELGPESLQVETESGKSVISLGENTNDDYVVRTFTSRSVHDEKVLILGNEWDSKLVCEDSALVKAIVKEFLSTGNVSRDVLS</sequence>
<comment type="caution">
    <text evidence="1">The sequence shown here is derived from an EMBL/GenBank/DDBJ whole genome shotgun (WGS) entry which is preliminary data.</text>
</comment>
<organism evidence="1 2">
    <name type="scientific">Marinobacter fuscus</name>
    <dbReference type="NCBI Taxonomy" id="2109942"/>
    <lineage>
        <taxon>Bacteria</taxon>
        <taxon>Pseudomonadati</taxon>
        <taxon>Pseudomonadota</taxon>
        <taxon>Gammaproteobacteria</taxon>
        <taxon>Pseudomonadales</taxon>
        <taxon>Marinobacteraceae</taxon>
        <taxon>Marinobacter</taxon>
    </lineage>
</organism>
<accession>A0A2T1K838</accession>
<keyword evidence="2" id="KW-1185">Reference proteome</keyword>
<proteinExistence type="predicted"/>